<dbReference type="Proteomes" id="UP000712157">
    <property type="component" value="Unassembled WGS sequence"/>
</dbReference>
<organism evidence="1 2">
    <name type="scientific">Diplocloster agilis</name>
    <dbReference type="NCBI Taxonomy" id="2850323"/>
    <lineage>
        <taxon>Bacteria</taxon>
        <taxon>Bacillati</taxon>
        <taxon>Bacillota</taxon>
        <taxon>Clostridia</taxon>
        <taxon>Lachnospirales</taxon>
        <taxon>Lachnospiraceae</taxon>
        <taxon>Diplocloster</taxon>
    </lineage>
</organism>
<name>A0A949K2N9_9FIRM</name>
<reference evidence="1" key="1">
    <citation type="submission" date="2021-06" db="EMBL/GenBank/DDBJ databases">
        <title>Description of novel taxa of the family Lachnospiraceae.</title>
        <authorList>
            <person name="Chaplin A.V."/>
            <person name="Sokolova S.R."/>
            <person name="Pikina A.P."/>
            <person name="Korzhanova M."/>
            <person name="Belova V."/>
            <person name="Korostin D."/>
            <person name="Efimov B.A."/>
        </authorList>
    </citation>
    <scope>NUCLEOTIDE SEQUENCE</scope>
    <source>
        <strain evidence="1">ASD5720</strain>
    </source>
</reference>
<dbReference type="AlphaFoldDB" id="A0A949K2N9"/>
<proteinExistence type="predicted"/>
<keyword evidence="2" id="KW-1185">Reference proteome</keyword>
<dbReference type="EMBL" id="JAHQCW010000038">
    <property type="protein sequence ID" value="MBU9738609.1"/>
    <property type="molecule type" value="Genomic_DNA"/>
</dbReference>
<comment type="caution">
    <text evidence="1">The sequence shown here is derived from an EMBL/GenBank/DDBJ whole genome shotgun (WGS) entry which is preliminary data.</text>
</comment>
<accession>A0A949K2N9</accession>
<dbReference type="RefSeq" id="WP_238722729.1">
    <property type="nucleotide sequence ID" value="NZ_JAHQCW010000038.1"/>
</dbReference>
<sequence length="92" mass="10415">MKIIKVEKSFELCAEAGWYGYNVYFDEKTGEAFIRALASLGELLYMDRLKAPFFRVQGPGFLIKGVQGNDHLRIGVEGNDTQLLQEVLEKLS</sequence>
<gene>
    <name evidence="1" type="ORF">KTH89_18870</name>
</gene>
<evidence type="ECO:0000313" key="2">
    <source>
        <dbReference type="Proteomes" id="UP000712157"/>
    </source>
</evidence>
<protein>
    <submittedName>
        <fullName evidence="1">Uncharacterized protein</fullName>
    </submittedName>
</protein>
<evidence type="ECO:0000313" key="1">
    <source>
        <dbReference type="EMBL" id="MBU9738609.1"/>
    </source>
</evidence>